<dbReference type="EMBL" id="JAATHJ010000055">
    <property type="protein sequence ID" value="NJP39395.1"/>
    <property type="molecule type" value="Genomic_DNA"/>
</dbReference>
<protein>
    <submittedName>
        <fullName evidence="1">PD-(D/E)XK nuclease family protein</fullName>
    </submittedName>
</protein>
<keyword evidence="2" id="KW-1185">Reference proteome</keyword>
<comment type="caution">
    <text evidence="1">The sequence shown here is derived from an EMBL/GenBank/DDBJ whole genome shotgun (WGS) entry which is preliminary data.</text>
</comment>
<name>A0A969PS23_9BACI</name>
<evidence type="ECO:0000313" key="1">
    <source>
        <dbReference type="EMBL" id="NJP39395.1"/>
    </source>
</evidence>
<dbReference type="RefSeq" id="WP_168009736.1">
    <property type="nucleotide sequence ID" value="NZ_JAATHJ010000055.1"/>
</dbReference>
<evidence type="ECO:0000313" key="2">
    <source>
        <dbReference type="Proteomes" id="UP000752012"/>
    </source>
</evidence>
<organism evidence="1 2">
    <name type="scientific">Alkalicoccus luteus</name>
    <dbReference type="NCBI Taxonomy" id="1237094"/>
    <lineage>
        <taxon>Bacteria</taxon>
        <taxon>Bacillati</taxon>
        <taxon>Bacillota</taxon>
        <taxon>Bacilli</taxon>
        <taxon>Bacillales</taxon>
        <taxon>Bacillaceae</taxon>
        <taxon>Alkalicoccus</taxon>
    </lineage>
</organism>
<proteinExistence type="predicted"/>
<reference evidence="1 2" key="1">
    <citation type="submission" date="2020-03" db="EMBL/GenBank/DDBJ databases">
        <title>Assessment of the enzymatic potential of alkaline-tolerant lipase obtained from Bacillus luteus H11 (technogenic soil) for the bioremediation of saline soils contaminated with petroleum substances.</title>
        <authorList>
            <person name="Kalwasinska A."/>
        </authorList>
    </citation>
    <scope>NUCLEOTIDE SEQUENCE [LARGE SCALE GENOMIC DNA]</scope>
    <source>
        <strain evidence="1 2">H11</strain>
    </source>
</reference>
<dbReference type="InterPro" id="IPR029470">
    <property type="entry name" value="PDDEXK_4"/>
</dbReference>
<sequence length="289" mass="33863">MEKELTSLNDFLLDTEALHQIETKASAFNLFEVLGVVNQEIRHSNVLAWLLDPNESHGMDDFIVRDLVNMVIQRIHDDEFDHKKCLHIALVDYTDLVVKREWQNIDILLVSEKEQLVIVIENKIWSQESNHQLNKYEQIVENHYHDYMAVYVYLSPFGDSASHSERWVNVDYSTIIKLIEEGTSHRESNLNERSRNFLTQYIEMLRRHIVGDEELEQICKKIYAKHKKALDLIYKYKPDIQSEIASKLLLLVQNVQNKMGLFVQGLTDILSIKTLQKGKDAFHNAGHYQ</sequence>
<dbReference type="AlphaFoldDB" id="A0A969PS23"/>
<dbReference type="Proteomes" id="UP000752012">
    <property type="component" value="Unassembled WGS sequence"/>
</dbReference>
<accession>A0A969PS23</accession>
<feature type="non-terminal residue" evidence="1">
    <location>
        <position position="289"/>
    </location>
</feature>
<gene>
    <name evidence="1" type="ORF">HCN83_17625</name>
</gene>
<dbReference type="Pfam" id="PF14281">
    <property type="entry name" value="PDDEXK_4"/>
    <property type="match status" value="1"/>
</dbReference>